<dbReference type="PANTHER" id="PTHR44167:SF24">
    <property type="entry name" value="SERINE_THREONINE-PROTEIN KINASE CHK2"/>
    <property type="match status" value="1"/>
</dbReference>
<dbReference type="Proteomes" id="UP000623467">
    <property type="component" value="Unassembled WGS sequence"/>
</dbReference>
<proteinExistence type="predicted"/>
<dbReference type="CDD" id="cd00180">
    <property type="entry name" value="PKc"/>
    <property type="match status" value="1"/>
</dbReference>
<dbReference type="PROSITE" id="PS00108">
    <property type="entry name" value="PROTEIN_KINASE_ST"/>
    <property type="match status" value="1"/>
</dbReference>
<dbReference type="InterPro" id="IPR000719">
    <property type="entry name" value="Prot_kinase_dom"/>
</dbReference>
<comment type="caution">
    <text evidence="6">The sequence shown here is derived from an EMBL/GenBank/DDBJ whole genome shotgun (WGS) entry which is preliminary data.</text>
</comment>
<evidence type="ECO:0000256" key="4">
    <source>
        <dbReference type="SAM" id="MobiDB-lite"/>
    </source>
</evidence>
<protein>
    <submittedName>
        <fullName evidence="6">Protein kinase domain-containing protein</fullName>
    </submittedName>
</protein>
<dbReference type="InterPro" id="IPR011009">
    <property type="entry name" value="Kinase-like_dom_sf"/>
</dbReference>
<evidence type="ECO:0000313" key="6">
    <source>
        <dbReference type="EMBL" id="KAF7361228.1"/>
    </source>
</evidence>
<feature type="region of interest" description="Disordered" evidence="4">
    <location>
        <begin position="198"/>
        <end position="281"/>
    </location>
</feature>
<dbReference type="GO" id="GO:0005524">
    <property type="term" value="F:ATP binding"/>
    <property type="evidence" value="ECO:0007669"/>
    <property type="project" value="UniProtKB-UniRule"/>
</dbReference>
<dbReference type="PROSITE" id="PS50011">
    <property type="entry name" value="PROTEIN_KINASE_DOM"/>
    <property type="match status" value="1"/>
</dbReference>
<feature type="compositionally biased region" description="Basic residues" evidence="4">
    <location>
        <begin position="17"/>
        <end position="28"/>
    </location>
</feature>
<gene>
    <name evidence="6" type="ORF">MSAN_01154900</name>
</gene>
<dbReference type="EMBL" id="JACAZH010000008">
    <property type="protein sequence ID" value="KAF7361228.1"/>
    <property type="molecule type" value="Genomic_DNA"/>
</dbReference>
<evidence type="ECO:0000259" key="5">
    <source>
        <dbReference type="PROSITE" id="PS50011"/>
    </source>
</evidence>
<feature type="region of interest" description="Disordered" evidence="4">
    <location>
        <begin position="17"/>
        <end position="42"/>
    </location>
</feature>
<dbReference type="GO" id="GO:0005737">
    <property type="term" value="C:cytoplasm"/>
    <property type="evidence" value="ECO:0007669"/>
    <property type="project" value="TreeGrafter"/>
</dbReference>
<organism evidence="6 7">
    <name type="scientific">Mycena sanguinolenta</name>
    <dbReference type="NCBI Taxonomy" id="230812"/>
    <lineage>
        <taxon>Eukaryota</taxon>
        <taxon>Fungi</taxon>
        <taxon>Dikarya</taxon>
        <taxon>Basidiomycota</taxon>
        <taxon>Agaricomycotina</taxon>
        <taxon>Agaricomycetes</taxon>
        <taxon>Agaricomycetidae</taxon>
        <taxon>Agaricales</taxon>
        <taxon>Marasmiineae</taxon>
        <taxon>Mycenaceae</taxon>
        <taxon>Mycena</taxon>
    </lineage>
</organism>
<keyword evidence="6" id="KW-0418">Kinase</keyword>
<evidence type="ECO:0000256" key="2">
    <source>
        <dbReference type="ARBA" id="ARBA00022840"/>
    </source>
</evidence>
<dbReference type="OrthoDB" id="10252171at2759"/>
<dbReference type="Gene3D" id="1.10.510.10">
    <property type="entry name" value="Transferase(Phosphotransferase) domain 1"/>
    <property type="match status" value="1"/>
</dbReference>
<evidence type="ECO:0000256" key="1">
    <source>
        <dbReference type="ARBA" id="ARBA00022741"/>
    </source>
</evidence>
<feature type="compositionally biased region" description="Polar residues" evidence="4">
    <location>
        <begin position="209"/>
        <end position="232"/>
    </location>
</feature>
<feature type="region of interest" description="Disordered" evidence="4">
    <location>
        <begin position="83"/>
        <end position="144"/>
    </location>
</feature>
<name>A0A8H7D724_9AGAR</name>
<dbReference type="SMART" id="SM00220">
    <property type="entry name" value="S_TKc"/>
    <property type="match status" value="1"/>
</dbReference>
<dbReference type="InterPro" id="IPR008271">
    <property type="entry name" value="Ser/Thr_kinase_AS"/>
</dbReference>
<keyword evidence="1 3" id="KW-0547">Nucleotide-binding</keyword>
<dbReference type="GO" id="GO:0044773">
    <property type="term" value="P:mitotic DNA damage checkpoint signaling"/>
    <property type="evidence" value="ECO:0007669"/>
    <property type="project" value="TreeGrafter"/>
</dbReference>
<feature type="domain" description="Protein kinase" evidence="5">
    <location>
        <begin position="347"/>
        <end position="656"/>
    </location>
</feature>
<dbReference type="PROSITE" id="PS00107">
    <property type="entry name" value="PROTEIN_KINASE_ATP"/>
    <property type="match status" value="1"/>
</dbReference>
<dbReference type="SUPFAM" id="SSF56112">
    <property type="entry name" value="Protein kinase-like (PK-like)"/>
    <property type="match status" value="1"/>
</dbReference>
<feature type="binding site" evidence="3">
    <location>
        <position position="378"/>
    </location>
    <ligand>
        <name>ATP</name>
        <dbReference type="ChEBI" id="CHEBI:30616"/>
    </ligand>
</feature>
<dbReference type="PANTHER" id="PTHR44167">
    <property type="entry name" value="OVARIAN-SPECIFIC SERINE/THREONINE-PROTEIN KINASE LOK-RELATED"/>
    <property type="match status" value="1"/>
</dbReference>
<keyword evidence="7" id="KW-1185">Reference proteome</keyword>
<evidence type="ECO:0000256" key="3">
    <source>
        <dbReference type="PROSITE-ProRule" id="PRU10141"/>
    </source>
</evidence>
<dbReference type="Pfam" id="PF00069">
    <property type="entry name" value="Pkinase"/>
    <property type="match status" value="1"/>
</dbReference>
<sequence>MLVVSLVRKLAGGAKRRLKALKRPRHKSGRDSCHDSEGPSQVIDSAVDPRICGISGPSLCESATQRVQCAACGSVPARLPLPQSATDRANLGPSGAANTTPSEADYSPRSLEGDRPAERNNTMNEPNDLPSFIHDPARPSSPSHISIIVRPTEFGQILPPSPPALLNQVRQGTSINPTVPPNESNKILDRDAFMKNMKPRLDPTRRRSNVPQAMHSNNDQLSSADLTPTGRASTRFDDPDDPIITNTNRNPGMLPVGSRSSRVPNPSTERSNPVGSPWTPTNMTEFACQKRLVEDTTPQQHLEDFLLVHRLAADMYNLGKYVARAKLRTHDDLPARLTIESPKLASKVVYESVGCGAFGRVFRCQFPYPCRGGPLVVKVRIRPTDPSQNISGWDLEWKTERHILNRLAANQPHPNLVDGYQFDFWVQGVGLTIFDHHPANLSQMKSVQSQYNNLKTRLYAAVTGEIAAGLNYLHSLDIIHKDIKTDNILISWNGHCLITDYGACEMKDASNGAYDRLRKCIMQLPGGSVFTPGFTAPETLFAGMGGYATYTEASDFWSLGVTMYSLVTNHECWGGATKAQPDVPDLALSRHENAPHMPEHTAKTFAHAELNLDGGCRMAEVMKQHGCPDVVAGLVLRLCQLDPQNRIPGAQVEPLTKQLIERVLPCGTPGRDVPLAIWQPTPGRMEWNKYY</sequence>
<dbReference type="AlphaFoldDB" id="A0A8H7D724"/>
<feature type="compositionally biased region" description="Polar residues" evidence="4">
    <location>
        <begin position="258"/>
        <end position="281"/>
    </location>
</feature>
<keyword evidence="2 3" id="KW-0067">ATP-binding</keyword>
<evidence type="ECO:0000313" key="7">
    <source>
        <dbReference type="Proteomes" id="UP000623467"/>
    </source>
</evidence>
<reference evidence="6" key="1">
    <citation type="submission" date="2020-05" db="EMBL/GenBank/DDBJ databases">
        <title>Mycena genomes resolve the evolution of fungal bioluminescence.</title>
        <authorList>
            <person name="Tsai I.J."/>
        </authorList>
    </citation>
    <scope>NUCLEOTIDE SEQUENCE</scope>
    <source>
        <strain evidence="6">160909Yilan</strain>
    </source>
</reference>
<dbReference type="GO" id="GO:0004674">
    <property type="term" value="F:protein serine/threonine kinase activity"/>
    <property type="evidence" value="ECO:0007669"/>
    <property type="project" value="TreeGrafter"/>
</dbReference>
<accession>A0A8H7D724</accession>
<dbReference type="GO" id="GO:0005634">
    <property type="term" value="C:nucleus"/>
    <property type="evidence" value="ECO:0007669"/>
    <property type="project" value="TreeGrafter"/>
</dbReference>
<keyword evidence="6" id="KW-0808">Transferase</keyword>
<dbReference type="InterPro" id="IPR017441">
    <property type="entry name" value="Protein_kinase_ATP_BS"/>
</dbReference>